<reference evidence="3 4" key="1">
    <citation type="submission" date="2019-03" db="EMBL/GenBank/DDBJ databases">
        <title>Draft genome sequences of novel Actinobacteria.</title>
        <authorList>
            <person name="Sahin N."/>
            <person name="Ay H."/>
            <person name="Saygin H."/>
        </authorList>
    </citation>
    <scope>NUCLEOTIDE SEQUENCE [LARGE SCALE GENOMIC DNA]</scope>
    <source>
        <strain evidence="3 4">JCM 13523</strain>
    </source>
</reference>
<accession>A0A4R4ZQU7</accession>
<dbReference type="GO" id="GO:0003677">
    <property type="term" value="F:DNA binding"/>
    <property type="evidence" value="ECO:0007669"/>
    <property type="project" value="InterPro"/>
</dbReference>
<organism evidence="3 4">
    <name type="scientific">Kribbella antibiotica</name>
    <dbReference type="NCBI Taxonomy" id="190195"/>
    <lineage>
        <taxon>Bacteria</taxon>
        <taxon>Bacillati</taxon>
        <taxon>Actinomycetota</taxon>
        <taxon>Actinomycetes</taxon>
        <taxon>Propionibacteriales</taxon>
        <taxon>Kribbellaceae</taxon>
        <taxon>Kribbella</taxon>
    </lineage>
</organism>
<dbReference type="GO" id="GO:0009307">
    <property type="term" value="P:DNA restriction-modification system"/>
    <property type="evidence" value="ECO:0007669"/>
    <property type="project" value="InterPro"/>
</dbReference>
<dbReference type="Gene3D" id="2.30.280.20">
    <property type="match status" value="1"/>
</dbReference>
<keyword evidence="4" id="KW-1185">Reference proteome</keyword>
<name>A0A4R4ZQU7_9ACTN</name>
<keyword evidence="3" id="KW-0378">Hydrolase</keyword>
<feature type="domain" description="Restriction endonuclease AspBHI N-terminal" evidence="2">
    <location>
        <begin position="31"/>
        <end position="217"/>
    </location>
</feature>
<gene>
    <name evidence="3" type="ORF">E1263_15625</name>
</gene>
<dbReference type="Pfam" id="PF18062">
    <property type="entry name" value="RE_AspBHI_N"/>
    <property type="match status" value="1"/>
</dbReference>
<dbReference type="GO" id="GO:0004519">
    <property type="term" value="F:endonuclease activity"/>
    <property type="evidence" value="ECO:0007669"/>
    <property type="project" value="UniProtKB-KW"/>
</dbReference>
<evidence type="ECO:0000313" key="4">
    <source>
        <dbReference type="Proteomes" id="UP000295124"/>
    </source>
</evidence>
<dbReference type="Gene3D" id="3.40.1350.10">
    <property type="match status" value="1"/>
</dbReference>
<keyword evidence="3" id="KW-0540">Nuclease</keyword>
<proteinExistence type="predicted"/>
<sequence>MVSIGPIFSFEDLKSADLIVDAVYAGGTAGSAADDALARLLPVGNQGGFRPRGSVRSESVRLVALYTSGTEADWPDVLDTQTGVFTYFGDNRRPGRELHETQRDGNLLLRDVFAFGHGTFVDRRKVPPFLLFHKAIPGRSVAFIGLLVPGAESLPSDDDLVAVWRTTGGRRFQNYRARFTVLDVGRVTRAWINDVIAGNGYESVHCPAVWKAWVDERVYTPLEAPSTTIVRSKAAQLPEGPVEREMLTVIRDHFRGREHDFEPIAVDLWRLIAPATGRCDVTRPSRDGGRDAVGEYSLGPPSDRITIDFALEAKCYAPTTSVGVRDIARLISRIRHREFGVFVTTSYFGTQAYTEVRTDGHPIALICGQDIVDALKAHGHTNAASVRAWLAAKSVPEVEPSVGR</sequence>
<protein>
    <submittedName>
        <fullName evidence="3">Restriction endonuclease</fullName>
    </submittedName>
</protein>
<evidence type="ECO:0000313" key="3">
    <source>
        <dbReference type="EMBL" id="TDD59342.1"/>
    </source>
</evidence>
<evidence type="ECO:0000259" key="2">
    <source>
        <dbReference type="Pfam" id="PF18062"/>
    </source>
</evidence>
<dbReference type="Pfam" id="PF04471">
    <property type="entry name" value="Mrr_cat"/>
    <property type="match status" value="1"/>
</dbReference>
<keyword evidence="3" id="KW-0255">Endonuclease</keyword>
<feature type="domain" description="Restriction endonuclease type IV Mrr" evidence="1">
    <location>
        <begin position="258"/>
        <end position="374"/>
    </location>
</feature>
<dbReference type="InterPro" id="IPR007560">
    <property type="entry name" value="Restrct_endonuc_IV_Mrr"/>
</dbReference>
<dbReference type="Proteomes" id="UP000295124">
    <property type="component" value="Unassembled WGS sequence"/>
</dbReference>
<comment type="caution">
    <text evidence="3">The sequence shown here is derived from an EMBL/GenBank/DDBJ whole genome shotgun (WGS) entry which is preliminary data.</text>
</comment>
<dbReference type="OrthoDB" id="3010308at2"/>
<evidence type="ECO:0000259" key="1">
    <source>
        <dbReference type="Pfam" id="PF04471"/>
    </source>
</evidence>
<dbReference type="InterPro" id="IPR011856">
    <property type="entry name" value="tRNA_endonuc-like_dom_sf"/>
</dbReference>
<dbReference type="EMBL" id="SMKX01000037">
    <property type="protein sequence ID" value="TDD59342.1"/>
    <property type="molecule type" value="Genomic_DNA"/>
</dbReference>
<dbReference type="AlphaFoldDB" id="A0A4R4ZQU7"/>
<dbReference type="InterPro" id="IPR041409">
    <property type="entry name" value="RE_AspBHI_N"/>
</dbReference>